<reference evidence="4" key="1">
    <citation type="submission" date="2013-09" db="EMBL/GenBank/DDBJ databases">
        <title>Corchorus olitorius genome sequencing.</title>
        <authorList>
            <person name="Alam M."/>
            <person name="Haque M.S."/>
            <person name="Islam M.S."/>
            <person name="Emdad E.M."/>
            <person name="Islam M.M."/>
            <person name="Ahmed B."/>
            <person name="Halim A."/>
            <person name="Hossen Q.M.M."/>
            <person name="Hossain M.Z."/>
            <person name="Ahmed R."/>
            <person name="Khan M.M."/>
            <person name="Islam R."/>
            <person name="Rashid M.M."/>
            <person name="Khan S.A."/>
            <person name="Rahman M.S."/>
            <person name="Alam M."/>
            <person name="Yahiya A.S."/>
            <person name="Khan M.S."/>
            <person name="Azam M.S."/>
            <person name="Haque T."/>
            <person name="Lashkar M.Z.H."/>
            <person name="Akhand A.I."/>
            <person name="Morshed G."/>
            <person name="Roy S."/>
            <person name="Uddin K.S."/>
            <person name="Rabeya T."/>
            <person name="Hossain A.S."/>
            <person name="Chowdhury A."/>
            <person name="Snigdha A.R."/>
            <person name="Mortoza M.S."/>
            <person name="Matin S.A."/>
            <person name="Hoque S.M.E."/>
            <person name="Islam M.K."/>
            <person name="Roy D.K."/>
            <person name="Haider R."/>
            <person name="Moosa M.M."/>
            <person name="Elias S.M."/>
            <person name="Hasan A.M."/>
            <person name="Jahan S."/>
            <person name="Shafiuddin M."/>
            <person name="Mahmood N."/>
            <person name="Shommy N.S."/>
        </authorList>
    </citation>
    <scope>NUCLEOTIDE SEQUENCE [LARGE SCALE GENOMIC DNA]</scope>
    <source>
        <strain evidence="4">cv. O-4</strain>
    </source>
</reference>
<comment type="caution">
    <text evidence="3">The sequence shown here is derived from an EMBL/GenBank/DDBJ whole genome shotgun (WGS) entry which is preliminary data.</text>
</comment>
<dbReference type="InterPro" id="IPR013766">
    <property type="entry name" value="Thioredoxin_domain"/>
</dbReference>
<accession>A0A1R3KH73</accession>
<feature type="region of interest" description="Disordered" evidence="1">
    <location>
        <begin position="99"/>
        <end position="156"/>
    </location>
</feature>
<proteinExistence type="predicted"/>
<dbReference type="EMBL" id="AWUE01013608">
    <property type="protein sequence ID" value="OMP06447.1"/>
    <property type="molecule type" value="Genomic_DNA"/>
</dbReference>
<dbReference type="AlphaFoldDB" id="A0A1R3KH73"/>
<evidence type="ECO:0000313" key="3">
    <source>
        <dbReference type="EMBL" id="OMP06447.1"/>
    </source>
</evidence>
<dbReference type="Pfam" id="PF00085">
    <property type="entry name" value="Thioredoxin"/>
    <property type="match status" value="1"/>
</dbReference>
<dbReference type="InterPro" id="IPR003774">
    <property type="entry name" value="AlgH-like"/>
</dbReference>
<gene>
    <name evidence="3" type="ORF">COLO4_08120</name>
</gene>
<feature type="domain" description="Thioredoxin" evidence="2">
    <location>
        <begin position="257"/>
        <end position="321"/>
    </location>
</feature>
<dbReference type="Proteomes" id="UP000187203">
    <property type="component" value="Unassembled WGS sequence"/>
</dbReference>
<dbReference type="STRING" id="93759.A0A1R3KH73"/>
<dbReference type="PANTHER" id="PTHR31984:SF12">
    <property type="entry name" value="THIOREDOXIN DOMAIN-CONTAINING PROTEIN"/>
    <property type="match status" value="1"/>
</dbReference>
<feature type="compositionally biased region" description="Low complexity" evidence="1">
    <location>
        <begin position="100"/>
        <end position="115"/>
    </location>
</feature>
<evidence type="ECO:0000259" key="2">
    <source>
        <dbReference type="Pfam" id="PF00085"/>
    </source>
</evidence>
<feature type="region of interest" description="Disordered" evidence="1">
    <location>
        <begin position="400"/>
        <end position="419"/>
    </location>
</feature>
<organism evidence="3 4">
    <name type="scientific">Corchorus olitorius</name>
    <dbReference type="NCBI Taxonomy" id="93759"/>
    <lineage>
        <taxon>Eukaryota</taxon>
        <taxon>Viridiplantae</taxon>
        <taxon>Streptophyta</taxon>
        <taxon>Embryophyta</taxon>
        <taxon>Tracheophyta</taxon>
        <taxon>Spermatophyta</taxon>
        <taxon>Magnoliopsida</taxon>
        <taxon>eudicotyledons</taxon>
        <taxon>Gunneridae</taxon>
        <taxon>Pentapetalae</taxon>
        <taxon>rosids</taxon>
        <taxon>malvids</taxon>
        <taxon>Malvales</taxon>
        <taxon>Malvaceae</taxon>
        <taxon>Grewioideae</taxon>
        <taxon>Apeibeae</taxon>
        <taxon>Corchorus</taxon>
    </lineage>
</organism>
<name>A0A1R3KH73_9ROSI</name>
<dbReference type="Pfam" id="PF02622">
    <property type="entry name" value="DUF179"/>
    <property type="match status" value="1"/>
</dbReference>
<protein>
    <recommendedName>
        <fullName evidence="2">Thioredoxin domain-containing protein</fullName>
    </recommendedName>
</protein>
<dbReference type="InterPro" id="IPR036249">
    <property type="entry name" value="Thioredoxin-like_sf"/>
</dbReference>
<evidence type="ECO:0000256" key="1">
    <source>
        <dbReference type="SAM" id="MobiDB-lite"/>
    </source>
</evidence>
<dbReference type="Gene3D" id="3.40.1740.10">
    <property type="entry name" value="VC0467-like"/>
    <property type="match status" value="1"/>
</dbReference>
<dbReference type="PANTHER" id="PTHR31984">
    <property type="entry name" value="TRANSPORTER, PUTATIVE (DUF179)-RELATED"/>
    <property type="match status" value="1"/>
</dbReference>
<dbReference type="SUPFAM" id="SSF52833">
    <property type="entry name" value="Thioredoxin-like"/>
    <property type="match status" value="1"/>
</dbReference>
<dbReference type="SUPFAM" id="SSF143456">
    <property type="entry name" value="VC0467-like"/>
    <property type="match status" value="1"/>
</dbReference>
<dbReference type="Gene3D" id="3.40.30.10">
    <property type="entry name" value="Glutaredoxin"/>
    <property type="match status" value="1"/>
</dbReference>
<sequence>MAMLYFKGCPSCSKVIKDGDELKSAILNDNSVVREGKSSVQAYKTFKATSGHPKPQLSEAAKKIKSNDKMSFMIMNEGKQVTLDNIASDFQAETLPAQLEGQSNEGSSSPSGEGSPLDIVDPHSITHMESKSATQHEATSIDVEPSSPYNQGNGISADEMKHLMSTEPDRLLEGLELKIAGDLKAGEKFSSEINQPGKQELQFQGFEAIHSTREATSPPFVNKDFHEMDSIPRVPMHTLSKLIFGFNQSASGNIAHSRNEDVVVLFSSNWCGFCQRMELVVREVYRAIRGFMKMLKSGSGKEQAVANDETSMNSKKFPLIYLMDCTLNDCSLILKSLNQREVYPALVLFPAETETAISYEGDMSVANIIKFIANNGRNSHHLFSEKGLVWTTSEGGKNQDLFKDSSKGTAHEEDPSANEKFHEVILKNQNPKKIAKYNGAKSRTHLSTGSHKATSKVVVGSILEATDKLLNVIPFDKSRIIIVKADEDGGFQGLIFNKQIRWDALEELEEGLEFLKEAPLSFGGPVIRRGMPLVALTRRVSENQYLEVLPGIYFLDQLATLANIEELKARNQSINDYWFFLGYSSWGWNQLFDEIHEGAWTVSNDIKSLDWPLS</sequence>
<evidence type="ECO:0000313" key="4">
    <source>
        <dbReference type="Proteomes" id="UP000187203"/>
    </source>
</evidence>
<feature type="compositionally biased region" description="Basic and acidic residues" evidence="1">
    <location>
        <begin position="120"/>
        <end position="130"/>
    </location>
</feature>
<dbReference type="OrthoDB" id="1910803at2759"/>
<keyword evidence="4" id="KW-1185">Reference proteome</keyword>